<evidence type="ECO:0008006" key="5">
    <source>
        <dbReference type="Google" id="ProtNLM"/>
    </source>
</evidence>
<comment type="caution">
    <text evidence="3">The sequence shown here is derived from an EMBL/GenBank/DDBJ whole genome shotgun (WGS) entry which is preliminary data.</text>
</comment>
<feature type="transmembrane region" description="Helical" evidence="2">
    <location>
        <begin position="98"/>
        <end position="130"/>
    </location>
</feature>
<evidence type="ECO:0000313" key="4">
    <source>
        <dbReference type="Proteomes" id="UP000540685"/>
    </source>
</evidence>
<evidence type="ECO:0000256" key="1">
    <source>
        <dbReference type="SAM" id="MobiDB-lite"/>
    </source>
</evidence>
<keyword evidence="2" id="KW-1133">Transmembrane helix</keyword>
<keyword evidence="2" id="KW-0472">Membrane</keyword>
<evidence type="ECO:0000313" key="3">
    <source>
        <dbReference type="EMBL" id="MBB5822547.1"/>
    </source>
</evidence>
<gene>
    <name evidence="3" type="ORF">F4562_005609</name>
</gene>
<feature type="transmembrane region" description="Helical" evidence="2">
    <location>
        <begin position="347"/>
        <end position="370"/>
    </location>
</feature>
<dbReference type="RefSeq" id="WP_184541502.1">
    <property type="nucleotide sequence ID" value="NZ_JACHMP010000001.1"/>
</dbReference>
<feature type="transmembrane region" description="Helical" evidence="2">
    <location>
        <begin position="204"/>
        <end position="222"/>
    </location>
</feature>
<feature type="region of interest" description="Disordered" evidence="1">
    <location>
        <begin position="403"/>
        <end position="431"/>
    </location>
</feature>
<keyword evidence="4" id="KW-1185">Reference proteome</keyword>
<dbReference type="Proteomes" id="UP000540685">
    <property type="component" value="Unassembled WGS sequence"/>
</dbReference>
<keyword evidence="2" id="KW-0812">Transmembrane</keyword>
<dbReference type="AlphaFoldDB" id="A0A7W9IKU9"/>
<feature type="transmembrane region" description="Helical" evidence="2">
    <location>
        <begin position="323"/>
        <end position="340"/>
    </location>
</feature>
<name>A0A7W9IKU9_9ACTN</name>
<reference evidence="3 4" key="1">
    <citation type="submission" date="2020-08" db="EMBL/GenBank/DDBJ databases">
        <title>Sequencing the genomes of 1000 actinobacteria strains.</title>
        <authorList>
            <person name="Klenk H.-P."/>
        </authorList>
    </citation>
    <scope>NUCLEOTIDE SEQUENCE [LARGE SCALE GENOMIC DNA]</scope>
    <source>
        <strain evidence="3 4">DSM 46887</strain>
    </source>
</reference>
<dbReference type="EMBL" id="JACHMP010000001">
    <property type="protein sequence ID" value="MBB5822547.1"/>
    <property type="molecule type" value="Genomic_DNA"/>
</dbReference>
<sequence length="431" mass="46735">MEYVVVAVSALILILLVHASFETRLTWRVLPVLVLAFAARLVVHVLLLRGGVIDYGGDNFAYELRALEIVAYWRSEGFGFVTAEEIPSLYSAAGPCHVFALVVYLCGGPAPLACAAVVALLACGLCTVLYKFARLVGADERSALRLLVFTAFLPTLLVHTSDTFKDGFNAFLVLICLWLAASNAQRFDVRKVLALVPLLWALWYVRPYMVFMCALPLLFGVIKPNRAVSLRLVVFSLVLLTAAAVQLDDTLSSGPIATMQEELERGQASNVRVSNAEGESGVLFDDGGNPWSRLGPKILYTLLSPFPWTPGSTTLQLGKIEVLLLYFLFYWAVVGARRLWRHDRRMLLLLLLFIVPSTVAYATTMANIGLIFRQRIPIVLVVSLLAAVGWTGARRGARRFAGQPAVTAPGTPAPGTPAPGTPVTAPAAAAP</sequence>
<feature type="transmembrane region" description="Helical" evidence="2">
    <location>
        <begin position="376"/>
        <end position="393"/>
    </location>
</feature>
<evidence type="ECO:0000256" key="2">
    <source>
        <dbReference type="SAM" id="Phobius"/>
    </source>
</evidence>
<accession>A0A7W9IKU9</accession>
<feature type="compositionally biased region" description="Low complexity" evidence="1">
    <location>
        <begin position="421"/>
        <end position="431"/>
    </location>
</feature>
<feature type="compositionally biased region" description="Pro residues" evidence="1">
    <location>
        <begin position="411"/>
        <end position="420"/>
    </location>
</feature>
<feature type="transmembrane region" description="Helical" evidence="2">
    <location>
        <begin position="142"/>
        <end position="160"/>
    </location>
</feature>
<protein>
    <recommendedName>
        <fullName evidence="5">Glycosyltransferase RgtA/B/C/D-like domain-containing protein</fullName>
    </recommendedName>
</protein>
<feature type="transmembrane region" description="Helical" evidence="2">
    <location>
        <begin position="29"/>
        <end position="48"/>
    </location>
</feature>
<feature type="transmembrane region" description="Helical" evidence="2">
    <location>
        <begin position="229"/>
        <end position="247"/>
    </location>
</feature>
<organism evidence="3 4">
    <name type="scientific">Streptosporangium becharense</name>
    <dbReference type="NCBI Taxonomy" id="1816182"/>
    <lineage>
        <taxon>Bacteria</taxon>
        <taxon>Bacillati</taxon>
        <taxon>Actinomycetota</taxon>
        <taxon>Actinomycetes</taxon>
        <taxon>Streptosporangiales</taxon>
        <taxon>Streptosporangiaceae</taxon>
        <taxon>Streptosporangium</taxon>
    </lineage>
</organism>
<proteinExistence type="predicted"/>